<reference evidence="2 3" key="2">
    <citation type="journal article" date="2010" name="Nucleic Acids Res.">
        <title>BeetleBase in 2010: revisions to provide comprehensive genomic information for Tribolium castaneum.</title>
        <authorList>
            <person name="Kim H.S."/>
            <person name="Murphy T."/>
            <person name="Xia J."/>
            <person name="Caragea D."/>
            <person name="Park Y."/>
            <person name="Beeman R.W."/>
            <person name="Lorenzen M.D."/>
            <person name="Butcher S."/>
            <person name="Manak J.R."/>
            <person name="Brown S.J."/>
        </authorList>
    </citation>
    <scope>GENOME REANNOTATION</scope>
    <source>
        <strain evidence="2 3">Georgia GA2</strain>
    </source>
</reference>
<dbReference type="OMA" id="TIRWREY"/>
<dbReference type="PANTHER" id="PTHR23146">
    <property type="entry name" value="LEO1 PROTEIN"/>
    <property type="match status" value="1"/>
</dbReference>
<feature type="compositionally biased region" description="Basic and acidic residues" evidence="1">
    <location>
        <begin position="244"/>
        <end position="258"/>
    </location>
</feature>
<accession>D6WKU5</accession>
<feature type="compositionally biased region" description="Basic and acidic residues" evidence="1">
    <location>
        <begin position="273"/>
        <end position="282"/>
    </location>
</feature>
<gene>
    <name evidence="2" type="primary">AUGUSTUS-3.0.2_13564</name>
    <name evidence="2" type="ORF">TcasGA2_TC013564</name>
</gene>
<feature type="compositionally biased region" description="Polar residues" evidence="1">
    <location>
        <begin position="33"/>
        <end position="44"/>
    </location>
</feature>
<proteinExistence type="predicted"/>
<feature type="compositionally biased region" description="Basic and acidic residues" evidence="1">
    <location>
        <begin position="215"/>
        <end position="224"/>
    </location>
</feature>
<dbReference type="KEGG" id="tca:654926"/>
<dbReference type="PANTHER" id="PTHR23146:SF0">
    <property type="entry name" value="RNA POLYMERASE-ASSOCIATED PROTEIN LEO1"/>
    <property type="match status" value="1"/>
</dbReference>
<organism evidence="2 3">
    <name type="scientific">Tribolium castaneum</name>
    <name type="common">Red flour beetle</name>
    <dbReference type="NCBI Taxonomy" id="7070"/>
    <lineage>
        <taxon>Eukaryota</taxon>
        <taxon>Metazoa</taxon>
        <taxon>Ecdysozoa</taxon>
        <taxon>Arthropoda</taxon>
        <taxon>Hexapoda</taxon>
        <taxon>Insecta</taxon>
        <taxon>Pterygota</taxon>
        <taxon>Neoptera</taxon>
        <taxon>Endopterygota</taxon>
        <taxon>Coleoptera</taxon>
        <taxon>Polyphaga</taxon>
        <taxon>Cucujiformia</taxon>
        <taxon>Tenebrionidae</taxon>
        <taxon>Tenebrionidae incertae sedis</taxon>
        <taxon>Tribolium</taxon>
    </lineage>
</organism>
<dbReference type="GO" id="GO:1990269">
    <property type="term" value="F:RNA polymerase II C-terminal domain phosphoserine binding"/>
    <property type="evidence" value="ECO:0000318"/>
    <property type="project" value="GO_Central"/>
</dbReference>
<sequence>MSSRSDSDSESNRSASPINTGPAPTPGHGLDRSASNSPQYTQGSPERAGSRTSGSPASSARSRSPSAESNKSTASQRTAASNTSRKSRSRSVASNRSRGSQSAESNRSGSNRSESPPGSRRSRSSSAGSKKSRSRSGSAASNKSGSAASSKSRSRSGSAASNRSRSKSAGSNRSRSKSAGSNRSRSKSAGSNRSRSKSAESNRSRRSRSRSRSQSQEKRPESGGRSRSNSPNLQIDEPGSPESGKGDKRKRDSSEERTSKKKHRIIDSDSEGEEGKENDKEVSAAAIFGDDADDISSEEEKEKAESEKEAQASEEEQHHSEEEHEQRQPDEDEDKENEPEQIPETRIDVEIPKISCDLGRDIHFVKLPNFLSVETRPFDPETYEDEIDEEETLDEEGRARLKLKVENTIRWREAVDKEGNVKKESNARLVRWSDGSYSLHLGSEIFDVYKQPLQGDHNHLFIRQGTGLQGQAVFRTKLSFRPHSTESFTHRKMTLSLADRSQKTSGIKILSQVGADPDHDRKLLLKKEEEKLRQTVRVSKPRRKGDSGTRSHNSSVYREEDGSDEEGAISLNAIKNKYKSGAATVAKGGAIYSSDEEGSDIEARRARKIDKAKALKDSESSEESE</sequence>
<reference evidence="2 3" key="1">
    <citation type="journal article" date="2008" name="Nature">
        <title>The genome of the model beetle and pest Tribolium castaneum.</title>
        <authorList>
            <consortium name="Tribolium Genome Sequencing Consortium"/>
            <person name="Richards S."/>
            <person name="Gibbs R.A."/>
            <person name="Weinstock G.M."/>
            <person name="Brown S.J."/>
            <person name="Denell R."/>
            <person name="Beeman R.W."/>
            <person name="Gibbs R."/>
            <person name="Beeman R.W."/>
            <person name="Brown S.J."/>
            <person name="Bucher G."/>
            <person name="Friedrich M."/>
            <person name="Grimmelikhuijzen C.J."/>
            <person name="Klingler M."/>
            <person name="Lorenzen M."/>
            <person name="Richards S."/>
            <person name="Roth S."/>
            <person name="Schroder R."/>
            <person name="Tautz D."/>
            <person name="Zdobnov E.M."/>
            <person name="Muzny D."/>
            <person name="Gibbs R.A."/>
            <person name="Weinstock G.M."/>
            <person name="Attaway T."/>
            <person name="Bell S."/>
            <person name="Buhay C.J."/>
            <person name="Chandrabose M.N."/>
            <person name="Chavez D."/>
            <person name="Clerk-Blankenburg K.P."/>
            <person name="Cree A."/>
            <person name="Dao M."/>
            <person name="Davis C."/>
            <person name="Chacko J."/>
            <person name="Dinh H."/>
            <person name="Dugan-Rocha S."/>
            <person name="Fowler G."/>
            <person name="Garner T.T."/>
            <person name="Garnes J."/>
            <person name="Gnirke A."/>
            <person name="Hawes A."/>
            <person name="Hernandez J."/>
            <person name="Hines S."/>
            <person name="Holder M."/>
            <person name="Hume J."/>
            <person name="Jhangiani S.N."/>
            <person name="Joshi V."/>
            <person name="Khan Z.M."/>
            <person name="Jackson L."/>
            <person name="Kovar C."/>
            <person name="Kowis A."/>
            <person name="Lee S."/>
            <person name="Lewis L.R."/>
            <person name="Margolis J."/>
            <person name="Morgan M."/>
            <person name="Nazareth L.V."/>
            <person name="Nguyen N."/>
            <person name="Okwuonu G."/>
            <person name="Parker D."/>
            <person name="Richards S."/>
            <person name="Ruiz S.J."/>
            <person name="Santibanez J."/>
            <person name="Savard J."/>
            <person name="Scherer S.E."/>
            <person name="Schneider B."/>
            <person name="Sodergren E."/>
            <person name="Tautz D."/>
            <person name="Vattahil S."/>
            <person name="Villasana D."/>
            <person name="White C.S."/>
            <person name="Wright R."/>
            <person name="Park Y."/>
            <person name="Beeman R.W."/>
            <person name="Lord J."/>
            <person name="Oppert B."/>
            <person name="Lorenzen M."/>
            <person name="Brown S."/>
            <person name="Wang L."/>
            <person name="Savard J."/>
            <person name="Tautz D."/>
            <person name="Richards S."/>
            <person name="Weinstock G."/>
            <person name="Gibbs R.A."/>
            <person name="Liu Y."/>
            <person name="Worley K."/>
            <person name="Weinstock G."/>
            <person name="Elsik C.G."/>
            <person name="Reese J.T."/>
            <person name="Elhaik E."/>
            <person name="Landan G."/>
            <person name="Graur D."/>
            <person name="Arensburger P."/>
            <person name="Atkinson P."/>
            <person name="Beeman R.W."/>
            <person name="Beidler J."/>
            <person name="Brown S.J."/>
            <person name="Demuth J.P."/>
            <person name="Drury D.W."/>
            <person name="Du Y.Z."/>
            <person name="Fujiwara H."/>
            <person name="Lorenzen M."/>
            <person name="Maselli V."/>
            <person name="Osanai M."/>
            <person name="Park Y."/>
            <person name="Robertson H.M."/>
            <person name="Tu Z."/>
            <person name="Wang J.J."/>
            <person name="Wang S."/>
            <person name="Richards S."/>
            <person name="Song H."/>
            <person name="Zhang L."/>
            <person name="Sodergren E."/>
            <person name="Werner D."/>
            <person name="Stanke M."/>
            <person name="Morgenstern B."/>
            <person name="Solovyev V."/>
            <person name="Kosarev P."/>
            <person name="Brown G."/>
            <person name="Chen H.C."/>
            <person name="Ermolaeva O."/>
            <person name="Hlavina W."/>
            <person name="Kapustin Y."/>
            <person name="Kiryutin B."/>
            <person name="Kitts P."/>
            <person name="Maglott D."/>
            <person name="Pruitt K."/>
            <person name="Sapojnikov V."/>
            <person name="Souvorov A."/>
            <person name="Mackey A.J."/>
            <person name="Waterhouse R.M."/>
            <person name="Wyder S."/>
            <person name="Zdobnov E.M."/>
            <person name="Zdobnov E.M."/>
            <person name="Wyder S."/>
            <person name="Kriventseva E.V."/>
            <person name="Kadowaki T."/>
            <person name="Bork P."/>
            <person name="Aranda M."/>
            <person name="Bao R."/>
            <person name="Beermann A."/>
            <person name="Berns N."/>
            <person name="Bolognesi R."/>
            <person name="Bonneton F."/>
            <person name="Bopp D."/>
            <person name="Brown S.J."/>
            <person name="Bucher G."/>
            <person name="Butts T."/>
            <person name="Chaumot A."/>
            <person name="Denell R.E."/>
            <person name="Ferrier D.E."/>
            <person name="Friedrich M."/>
            <person name="Gordon C.M."/>
            <person name="Jindra M."/>
            <person name="Klingler M."/>
            <person name="Lan Q."/>
            <person name="Lattorff H.M."/>
            <person name="Laudet V."/>
            <person name="von Levetsow C."/>
            <person name="Liu Z."/>
            <person name="Lutz R."/>
            <person name="Lynch J.A."/>
            <person name="da Fonseca R.N."/>
            <person name="Posnien N."/>
            <person name="Reuter R."/>
            <person name="Roth S."/>
            <person name="Savard J."/>
            <person name="Schinko J.B."/>
            <person name="Schmitt C."/>
            <person name="Schoppmeier M."/>
            <person name="Schroder R."/>
            <person name="Shippy T.D."/>
            <person name="Simonnet F."/>
            <person name="Marques-Souza H."/>
            <person name="Tautz D."/>
            <person name="Tomoyasu Y."/>
            <person name="Trauner J."/>
            <person name="Van der Zee M."/>
            <person name="Vervoort M."/>
            <person name="Wittkopp N."/>
            <person name="Wimmer E.A."/>
            <person name="Yang X."/>
            <person name="Jones A.K."/>
            <person name="Sattelle D.B."/>
            <person name="Ebert P.R."/>
            <person name="Nelson D."/>
            <person name="Scott J.G."/>
            <person name="Beeman R.W."/>
            <person name="Muthukrishnan S."/>
            <person name="Kramer K.J."/>
            <person name="Arakane Y."/>
            <person name="Beeman R.W."/>
            <person name="Zhu Q."/>
            <person name="Hogenkamp D."/>
            <person name="Dixit R."/>
            <person name="Oppert B."/>
            <person name="Jiang H."/>
            <person name="Zou Z."/>
            <person name="Marshall J."/>
            <person name="Elpidina E."/>
            <person name="Vinokurov K."/>
            <person name="Oppert C."/>
            <person name="Zou Z."/>
            <person name="Evans J."/>
            <person name="Lu Z."/>
            <person name="Zhao P."/>
            <person name="Sumathipala N."/>
            <person name="Altincicek B."/>
            <person name="Vilcinskas A."/>
            <person name="Williams M."/>
            <person name="Hultmark D."/>
            <person name="Hetru C."/>
            <person name="Jiang H."/>
            <person name="Grimmelikhuijzen C.J."/>
            <person name="Hauser F."/>
            <person name="Cazzamali G."/>
            <person name="Williamson M."/>
            <person name="Park Y."/>
            <person name="Li B."/>
            <person name="Tanaka Y."/>
            <person name="Predel R."/>
            <person name="Neupert S."/>
            <person name="Schachtner J."/>
            <person name="Verleyen P."/>
            <person name="Raible F."/>
            <person name="Bork P."/>
            <person name="Friedrich M."/>
            <person name="Walden K.K."/>
            <person name="Robertson H.M."/>
            <person name="Angeli S."/>
            <person name="Foret S."/>
            <person name="Bucher G."/>
            <person name="Schuetz S."/>
            <person name="Maleszka R."/>
            <person name="Wimmer E.A."/>
            <person name="Beeman R.W."/>
            <person name="Lorenzen M."/>
            <person name="Tomoyasu Y."/>
            <person name="Miller S.C."/>
            <person name="Grossmann D."/>
            <person name="Bucher G."/>
        </authorList>
    </citation>
    <scope>NUCLEOTIDE SEQUENCE [LARGE SCALE GENOMIC DNA]</scope>
    <source>
        <strain evidence="2 3">Georgia GA2</strain>
    </source>
</reference>
<feature type="compositionally biased region" description="Basic and acidic residues" evidence="1">
    <location>
        <begin position="1"/>
        <end position="11"/>
    </location>
</feature>
<evidence type="ECO:0000256" key="1">
    <source>
        <dbReference type="SAM" id="MobiDB-lite"/>
    </source>
</evidence>
<dbReference type="GO" id="GO:0032968">
    <property type="term" value="P:positive regulation of transcription elongation by RNA polymerase II"/>
    <property type="evidence" value="ECO:0000318"/>
    <property type="project" value="GO_Central"/>
</dbReference>
<evidence type="ECO:0000313" key="2">
    <source>
        <dbReference type="EMBL" id="EFA03559.1"/>
    </source>
</evidence>
<dbReference type="EMBL" id="KQ971343">
    <property type="protein sequence ID" value="EFA03559.1"/>
    <property type="molecule type" value="Genomic_DNA"/>
</dbReference>
<dbReference type="eggNOG" id="KOG2428">
    <property type="taxonomic scope" value="Eukaryota"/>
</dbReference>
<feature type="compositionally biased region" description="Low complexity" evidence="1">
    <location>
        <begin position="90"/>
        <end position="193"/>
    </location>
</feature>
<dbReference type="Proteomes" id="UP000007266">
    <property type="component" value="Linkage group 5"/>
</dbReference>
<keyword evidence="3" id="KW-1185">Reference proteome</keyword>
<dbReference type="HOGENOM" id="CLU_021818_0_1_1"/>
<feature type="compositionally biased region" description="Low complexity" evidence="1">
    <location>
        <begin position="50"/>
        <end position="69"/>
    </location>
</feature>
<dbReference type="Pfam" id="PF04004">
    <property type="entry name" value="Leo1"/>
    <property type="match status" value="1"/>
</dbReference>
<feature type="compositionally biased region" description="Acidic residues" evidence="1">
    <location>
        <begin position="330"/>
        <end position="341"/>
    </location>
</feature>
<dbReference type="STRING" id="7070.D6WKU5"/>
<dbReference type="OrthoDB" id="20844at2759"/>
<dbReference type="GO" id="GO:0005634">
    <property type="term" value="C:nucleus"/>
    <property type="evidence" value="ECO:0000318"/>
    <property type="project" value="GO_Central"/>
</dbReference>
<dbReference type="GO" id="GO:0016593">
    <property type="term" value="C:Cdc73/Paf1 complex"/>
    <property type="evidence" value="ECO:0007669"/>
    <property type="project" value="InterPro"/>
</dbReference>
<dbReference type="InterPro" id="IPR007149">
    <property type="entry name" value="Leo1"/>
</dbReference>
<feature type="region of interest" description="Disordered" evidence="1">
    <location>
        <begin position="1"/>
        <end position="346"/>
    </location>
</feature>
<dbReference type="GO" id="GO:0006368">
    <property type="term" value="P:transcription elongation by RNA polymerase II"/>
    <property type="evidence" value="ECO:0007669"/>
    <property type="project" value="InterPro"/>
</dbReference>
<name>D6WKU5_TRICA</name>
<feature type="compositionally biased region" description="Basic and acidic residues" evidence="1">
    <location>
        <begin position="298"/>
        <end position="329"/>
    </location>
</feature>
<feature type="region of interest" description="Disordered" evidence="1">
    <location>
        <begin position="532"/>
        <end position="564"/>
    </location>
</feature>
<dbReference type="PhylomeDB" id="D6WKU5"/>
<dbReference type="AlphaFoldDB" id="D6WKU5"/>
<feature type="compositionally biased region" description="Polar residues" evidence="1">
    <location>
        <begin position="70"/>
        <end position="83"/>
    </location>
</feature>
<evidence type="ECO:0000313" key="3">
    <source>
        <dbReference type="Proteomes" id="UP000007266"/>
    </source>
</evidence>
<protein>
    <submittedName>
        <fullName evidence="2">Another transcription unit protein-like Protein</fullName>
    </submittedName>
</protein>
<dbReference type="InParanoid" id="D6WKU5"/>